<dbReference type="STRING" id="763406.A0A1E3NGQ5"/>
<name>A0A1E3NGQ5_9ASCO</name>
<sequence length="220" mass="24794">MGTDCAPCLADSEAPGAFMIDINRLFSTDKKDAVAFYKQEHDLTADERQELHQFFEGTYKTTTVAKSFVGIAAGLTMVWLARRKRKISPVYAMAGGIGISAFVFSYMTPTIYQSKLQELEKRFGKDSKVYKVVEVTPEGAEYSYYWSEYFNNSILDQTVRLKDPSKPPAADNDVEFVDANVSFGHRSIEDHLIEDNPATAKGSSWEKVRAQNQQTVEKKE</sequence>
<protein>
    <submittedName>
        <fullName evidence="3">Uncharacterized protein</fullName>
    </submittedName>
</protein>
<evidence type="ECO:0000256" key="2">
    <source>
        <dbReference type="SAM" id="Phobius"/>
    </source>
</evidence>
<dbReference type="Proteomes" id="UP000094455">
    <property type="component" value="Unassembled WGS sequence"/>
</dbReference>
<keyword evidence="4" id="KW-1185">Reference proteome</keyword>
<evidence type="ECO:0000313" key="3">
    <source>
        <dbReference type="EMBL" id="ODQ45317.1"/>
    </source>
</evidence>
<feature type="transmembrane region" description="Helical" evidence="2">
    <location>
        <begin position="64"/>
        <end position="81"/>
    </location>
</feature>
<accession>A0A1E3NGQ5</accession>
<reference evidence="3 4" key="1">
    <citation type="journal article" date="2016" name="Proc. Natl. Acad. Sci. U.S.A.">
        <title>Comparative genomics of biotechnologically important yeasts.</title>
        <authorList>
            <person name="Riley R."/>
            <person name="Haridas S."/>
            <person name="Wolfe K.H."/>
            <person name="Lopes M.R."/>
            <person name="Hittinger C.T."/>
            <person name="Goeker M."/>
            <person name="Salamov A.A."/>
            <person name="Wisecaver J.H."/>
            <person name="Long T.M."/>
            <person name="Calvey C.H."/>
            <person name="Aerts A.L."/>
            <person name="Barry K.W."/>
            <person name="Choi C."/>
            <person name="Clum A."/>
            <person name="Coughlan A.Y."/>
            <person name="Deshpande S."/>
            <person name="Douglass A.P."/>
            <person name="Hanson S.J."/>
            <person name="Klenk H.-P."/>
            <person name="LaButti K.M."/>
            <person name="Lapidus A."/>
            <person name="Lindquist E.A."/>
            <person name="Lipzen A.M."/>
            <person name="Meier-Kolthoff J.P."/>
            <person name="Ohm R.A."/>
            <person name="Otillar R.P."/>
            <person name="Pangilinan J.L."/>
            <person name="Peng Y."/>
            <person name="Rokas A."/>
            <person name="Rosa C.A."/>
            <person name="Scheuner C."/>
            <person name="Sibirny A.A."/>
            <person name="Slot J.C."/>
            <person name="Stielow J.B."/>
            <person name="Sun H."/>
            <person name="Kurtzman C.P."/>
            <person name="Blackwell M."/>
            <person name="Grigoriev I.V."/>
            <person name="Jeffries T.W."/>
        </authorList>
    </citation>
    <scope>NUCLEOTIDE SEQUENCE [LARGE SCALE GENOMIC DNA]</scope>
    <source>
        <strain evidence="3 4">NRRL Y-2026</strain>
    </source>
</reference>
<keyword evidence="2" id="KW-0472">Membrane</keyword>
<gene>
    <name evidence="3" type="ORF">PICMEDRAFT_74083</name>
</gene>
<keyword evidence="2" id="KW-1133">Transmembrane helix</keyword>
<evidence type="ECO:0000313" key="4">
    <source>
        <dbReference type="Proteomes" id="UP000094455"/>
    </source>
</evidence>
<keyword evidence="2" id="KW-0812">Transmembrane</keyword>
<dbReference type="GeneID" id="30181358"/>
<dbReference type="OrthoDB" id="3986885at2759"/>
<dbReference type="Pfam" id="PF07954">
    <property type="entry name" value="DUF1689"/>
    <property type="match status" value="1"/>
</dbReference>
<dbReference type="EMBL" id="KV454005">
    <property type="protein sequence ID" value="ODQ45317.1"/>
    <property type="molecule type" value="Genomic_DNA"/>
</dbReference>
<evidence type="ECO:0000256" key="1">
    <source>
        <dbReference type="SAM" id="MobiDB-lite"/>
    </source>
</evidence>
<dbReference type="AlphaFoldDB" id="A0A1E3NGQ5"/>
<feature type="transmembrane region" description="Helical" evidence="2">
    <location>
        <begin position="88"/>
        <end position="107"/>
    </location>
</feature>
<organism evidence="3 4">
    <name type="scientific">Pichia membranifaciens NRRL Y-2026</name>
    <dbReference type="NCBI Taxonomy" id="763406"/>
    <lineage>
        <taxon>Eukaryota</taxon>
        <taxon>Fungi</taxon>
        <taxon>Dikarya</taxon>
        <taxon>Ascomycota</taxon>
        <taxon>Saccharomycotina</taxon>
        <taxon>Pichiomycetes</taxon>
        <taxon>Pichiales</taxon>
        <taxon>Pichiaceae</taxon>
        <taxon>Pichia</taxon>
    </lineage>
</organism>
<feature type="compositionally biased region" description="Polar residues" evidence="1">
    <location>
        <begin position="210"/>
        <end position="220"/>
    </location>
</feature>
<proteinExistence type="predicted"/>
<feature type="region of interest" description="Disordered" evidence="1">
    <location>
        <begin position="192"/>
        <end position="220"/>
    </location>
</feature>
<dbReference type="InterPro" id="IPR012470">
    <property type="entry name" value="Pup1-like"/>
</dbReference>
<dbReference type="RefSeq" id="XP_019016430.1">
    <property type="nucleotide sequence ID" value="XM_019164671.1"/>
</dbReference>